<dbReference type="RefSeq" id="WP_123201670.1">
    <property type="nucleotide sequence ID" value="NZ_RJMB01000012.1"/>
</dbReference>
<accession>A0A3N0E8K6</accession>
<feature type="domain" description="Fe/B12 periplasmic-binding" evidence="6">
    <location>
        <begin position="47"/>
        <end position="308"/>
    </location>
</feature>
<dbReference type="AlphaFoldDB" id="A0A3N0E8K6"/>
<dbReference type="InterPro" id="IPR002491">
    <property type="entry name" value="ABC_transptr_periplasmic_BD"/>
</dbReference>
<dbReference type="GO" id="GO:0030288">
    <property type="term" value="C:outer membrane-bounded periplasmic space"/>
    <property type="evidence" value="ECO:0007669"/>
    <property type="project" value="TreeGrafter"/>
</dbReference>
<evidence type="ECO:0000256" key="1">
    <source>
        <dbReference type="ARBA" id="ARBA00004196"/>
    </source>
</evidence>
<dbReference type="Gene3D" id="3.40.50.1980">
    <property type="entry name" value="Nitrogenase molybdenum iron protein domain"/>
    <property type="match status" value="2"/>
</dbReference>
<dbReference type="EMBL" id="RJMB01000012">
    <property type="protein sequence ID" value="RNL84177.1"/>
    <property type="molecule type" value="Genomic_DNA"/>
</dbReference>
<evidence type="ECO:0000256" key="4">
    <source>
        <dbReference type="ARBA" id="ARBA00022729"/>
    </source>
</evidence>
<dbReference type="InterPro" id="IPR051313">
    <property type="entry name" value="Bact_iron-sidero_bind"/>
</dbReference>
<keyword evidence="4 5" id="KW-0732">Signal</keyword>
<gene>
    <name evidence="7" type="ORF">EFW17_13175</name>
</gene>
<dbReference type="OrthoDB" id="9793175at2"/>
<protein>
    <submittedName>
        <fullName evidence="7">Iron-siderophore ABC transporter substrate-binding protein</fullName>
    </submittedName>
</protein>
<keyword evidence="3" id="KW-0813">Transport</keyword>
<dbReference type="SUPFAM" id="SSF53807">
    <property type="entry name" value="Helical backbone' metal receptor"/>
    <property type="match status" value="1"/>
</dbReference>
<proteinExistence type="inferred from homology"/>
<feature type="chain" id="PRO_5018331276" evidence="5">
    <location>
        <begin position="20"/>
        <end position="308"/>
    </location>
</feature>
<evidence type="ECO:0000313" key="7">
    <source>
        <dbReference type="EMBL" id="RNL84177.1"/>
    </source>
</evidence>
<dbReference type="PANTHER" id="PTHR30532">
    <property type="entry name" value="IRON III DICITRATE-BINDING PERIPLASMIC PROTEIN"/>
    <property type="match status" value="1"/>
</dbReference>
<comment type="caution">
    <text evidence="7">The sequence shown here is derived from an EMBL/GenBank/DDBJ whole genome shotgun (WGS) entry which is preliminary data.</text>
</comment>
<dbReference type="CDD" id="cd01146">
    <property type="entry name" value="FhuD"/>
    <property type="match status" value="1"/>
</dbReference>
<evidence type="ECO:0000259" key="6">
    <source>
        <dbReference type="PROSITE" id="PS50983"/>
    </source>
</evidence>
<organism evidence="7 8">
    <name type="scientific">Halostreptopolyspora alba</name>
    <dbReference type="NCBI Taxonomy" id="2487137"/>
    <lineage>
        <taxon>Bacteria</taxon>
        <taxon>Bacillati</taxon>
        <taxon>Actinomycetota</taxon>
        <taxon>Actinomycetes</taxon>
        <taxon>Streptosporangiales</taxon>
        <taxon>Nocardiopsidaceae</taxon>
        <taxon>Halostreptopolyspora</taxon>
    </lineage>
</organism>
<evidence type="ECO:0000256" key="3">
    <source>
        <dbReference type="ARBA" id="ARBA00022448"/>
    </source>
</evidence>
<comment type="similarity">
    <text evidence="2">Belongs to the bacterial solute-binding protein 8 family.</text>
</comment>
<sequence>MRRWLTLFLVVLVPATSCAAEGDGDQGETRTVQHALGETEIPVDAERVVTLWSSTLSATIALDEQPVGYAFNEEPIEGVDVPEGHDLGQAEYLGHSLELDFERIAGANPDLILATDLHEDSYDQLSEIAPTVALEWSGTGTWKQHLTDVAEVLDAEDEAATVVDDYDDRVAEVADAIDDPGDIEVSIVRFHTEELRLEVRNSFAGQIVDDVGLARPEAQDVEEEGSGYVPVSLERLPDADGDAVFAFTIAEFDPEQPNLLDRARENPLWQDLDAVRDDQVHSVDYMTWIAGNYFSAHAVLDDIEEALG</sequence>
<dbReference type="Pfam" id="PF01497">
    <property type="entry name" value="Peripla_BP_2"/>
    <property type="match status" value="1"/>
</dbReference>
<dbReference type="Proteomes" id="UP000269198">
    <property type="component" value="Unassembled WGS sequence"/>
</dbReference>
<evidence type="ECO:0000313" key="8">
    <source>
        <dbReference type="Proteomes" id="UP000269198"/>
    </source>
</evidence>
<comment type="subcellular location">
    <subcellularLocation>
        <location evidence="1">Cell envelope</location>
    </subcellularLocation>
</comment>
<evidence type="ECO:0000256" key="2">
    <source>
        <dbReference type="ARBA" id="ARBA00008814"/>
    </source>
</evidence>
<dbReference type="GO" id="GO:1901678">
    <property type="term" value="P:iron coordination entity transport"/>
    <property type="evidence" value="ECO:0007669"/>
    <property type="project" value="UniProtKB-ARBA"/>
</dbReference>
<keyword evidence="8" id="KW-1185">Reference proteome</keyword>
<feature type="signal peptide" evidence="5">
    <location>
        <begin position="1"/>
        <end position="19"/>
    </location>
</feature>
<dbReference type="PANTHER" id="PTHR30532:SF25">
    <property type="entry name" value="IRON(III) DICITRATE-BINDING PERIPLASMIC PROTEIN"/>
    <property type="match status" value="1"/>
</dbReference>
<name>A0A3N0E8K6_9ACTN</name>
<reference evidence="7 8" key="1">
    <citation type="submission" date="2018-11" db="EMBL/GenBank/DDBJ databases">
        <title>The genome draft of YIM 96095.</title>
        <authorList>
            <person name="Tang S.-K."/>
            <person name="Chunyu W.-X."/>
            <person name="Feng Y.-Z."/>
        </authorList>
    </citation>
    <scope>NUCLEOTIDE SEQUENCE [LARGE SCALE GENOMIC DNA]</scope>
    <source>
        <strain evidence="7 8">YIM 96095</strain>
    </source>
</reference>
<evidence type="ECO:0000256" key="5">
    <source>
        <dbReference type="SAM" id="SignalP"/>
    </source>
</evidence>
<dbReference type="PROSITE" id="PS50983">
    <property type="entry name" value="FE_B12_PBP"/>
    <property type="match status" value="1"/>
</dbReference>